<dbReference type="AlphaFoldDB" id="A0A6C0HUV4"/>
<proteinExistence type="predicted"/>
<keyword evidence="1" id="KW-0812">Transmembrane</keyword>
<feature type="transmembrane region" description="Helical" evidence="1">
    <location>
        <begin position="130"/>
        <end position="151"/>
    </location>
</feature>
<keyword evidence="1" id="KW-1133">Transmembrane helix</keyword>
<protein>
    <submittedName>
        <fullName evidence="2">Uncharacterized protein</fullName>
    </submittedName>
</protein>
<dbReference type="EMBL" id="MN740018">
    <property type="protein sequence ID" value="QHT84491.1"/>
    <property type="molecule type" value="Genomic_DNA"/>
</dbReference>
<organism evidence="2">
    <name type="scientific">viral metagenome</name>
    <dbReference type="NCBI Taxonomy" id="1070528"/>
    <lineage>
        <taxon>unclassified sequences</taxon>
        <taxon>metagenomes</taxon>
        <taxon>organismal metagenomes</taxon>
    </lineage>
</organism>
<sequence length="152" mass="16898">MKKYILEPYFEQTYSSRIDQGITNQTIVTRIATGSYGINSKDPVNDSILLSGNINTGINDANSQISTNVLINGQPVPIATTNYYSRNVQPANNSLNLYPIGTDNKPEIKSYNIAPTESPFKLPVINDNSFTYFIIGVVVILIILIIVYFFIL</sequence>
<reference evidence="2" key="1">
    <citation type="journal article" date="2020" name="Nature">
        <title>Giant virus diversity and host interactions through global metagenomics.</title>
        <authorList>
            <person name="Schulz F."/>
            <person name="Roux S."/>
            <person name="Paez-Espino D."/>
            <person name="Jungbluth S."/>
            <person name="Walsh D.A."/>
            <person name="Denef V.J."/>
            <person name="McMahon K.D."/>
            <person name="Konstantinidis K.T."/>
            <person name="Eloe-Fadrosh E.A."/>
            <person name="Kyrpides N.C."/>
            <person name="Woyke T."/>
        </authorList>
    </citation>
    <scope>NUCLEOTIDE SEQUENCE</scope>
    <source>
        <strain evidence="2">GVMAG-M-3300023184-177</strain>
    </source>
</reference>
<keyword evidence="1" id="KW-0472">Membrane</keyword>
<evidence type="ECO:0000313" key="2">
    <source>
        <dbReference type="EMBL" id="QHT84491.1"/>
    </source>
</evidence>
<name>A0A6C0HUV4_9ZZZZ</name>
<accession>A0A6C0HUV4</accession>
<evidence type="ECO:0000256" key="1">
    <source>
        <dbReference type="SAM" id="Phobius"/>
    </source>
</evidence>